<dbReference type="Pfam" id="PF05223">
    <property type="entry name" value="MecA_N"/>
    <property type="match status" value="1"/>
</dbReference>
<dbReference type="SUPFAM" id="SSF54427">
    <property type="entry name" value="NTF2-like"/>
    <property type="match status" value="1"/>
</dbReference>
<dbReference type="GO" id="GO:0005886">
    <property type="term" value="C:plasma membrane"/>
    <property type="evidence" value="ECO:0007669"/>
    <property type="project" value="TreeGrafter"/>
</dbReference>
<keyword evidence="5" id="KW-0472">Membrane</keyword>
<evidence type="ECO:0000259" key="7">
    <source>
        <dbReference type="Pfam" id="PF00905"/>
    </source>
</evidence>
<evidence type="ECO:0000256" key="1">
    <source>
        <dbReference type="ARBA" id="ARBA00004370"/>
    </source>
</evidence>
<dbReference type="EMBL" id="BMFK01000002">
    <property type="protein sequence ID" value="GGE76282.1"/>
    <property type="molecule type" value="Genomic_DNA"/>
</dbReference>
<feature type="domain" description="Penicillin-binding protein transpeptidase" evidence="7">
    <location>
        <begin position="345"/>
        <end position="639"/>
    </location>
</feature>
<dbReference type="Gene3D" id="3.90.1310.10">
    <property type="entry name" value="Penicillin-binding protein 2a (Domain 2)"/>
    <property type="match status" value="1"/>
</dbReference>
<dbReference type="Proteomes" id="UP000605259">
    <property type="component" value="Unassembled WGS sequence"/>
</dbReference>
<evidence type="ECO:0000256" key="2">
    <source>
        <dbReference type="ARBA" id="ARBA00004752"/>
    </source>
</evidence>
<dbReference type="GO" id="GO:0046677">
    <property type="term" value="P:response to antibiotic"/>
    <property type="evidence" value="ECO:0007669"/>
    <property type="project" value="InterPro"/>
</dbReference>
<feature type="domain" description="NTF2-like N-terminal transpeptidase" evidence="9">
    <location>
        <begin position="25"/>
        <end position="142"/>
    </location>
</feature>
<evidence type="ECO:0000256" key="4">
    <source>
        <dbReference type="ARBA" id="ARBA00012448"/>
    </source>
</evidence>
<keyword evidence="11" id="KW-1185">Reference proteome</keyword>
<comment type="pathway">
    <text evidence="2">Cell wall biogenesis; peptidoglycan biosynthesis.</text>
</comment>
<comment type="caution">
    <text evidence="10">The sequence shown here is derived from an EMBL/GenBank/DDBJ whole genome shotgun (WGS) entry which is preliminary data.</text>
</comment>
<evidence type="ECO:0000313" key="10">
    <source>
        <dbReference type="EMBL" id="GGE76282.1"/>
    </source>
</evidence>
<evidence type="ECO:0000259" key="8">
    <source>
        <dbReference type="Pfam" id="PF03717"/>
    </source>
</evidence>
<dbReference type="EC" id="3.4.16.4" evidence="4"/>
<dbReference type="GO" id="GO:0008658">
    <property type="term" value="F:penicillin binding"/>
    <property type="evidence" value="ECO:0007669"/>
    <property type="project" value="InterPro"/>
</dbReference>
<sequence>MKKKLVMVVGFVLMLLVTGCGKEAKPEDAMADYLAKWEEGKYEDMYALLSSDAQGKISKDEFVTKYEKIFSGVGASNIKIQATDDKNEEKNEYGYEVKMDTVVGEYSYKHSAKLVKEGEKKEAKWLVEWSPSLIFPEMADGDTISVKSEKAVRGQIYDRNNKELAVNQEAYELGLVPGKVGSDLTNVAKLFNMSVEDVQKKLDQKWVKEDSFVPFMIIPLGESVDTYIQTPGVKANTVKVRTYPLEEAAAHVVGYIGDITKEELEKNAGKGYVATDTIGKAGLEQLAEEKLRGQNGGKIQIVGADKKVKHTLIERKAQPGEDLHLTLDGQMQSAIYKEVQNDASSTTAMHPTTGEVLALVSSPAYDPNKLLRGSRKVYQEELAKDERKPFFNRFAHAYVPGSVFKPITSAIALDAGKLDPNKEVAISGYKWTKGSSWGSDAVTRVSDISSVNLHKALVYSDNIYFAQKALELGTETFETEAKKFGFGEEFDFEYGIEASQLANDGIKNEKQLADTAYGQGEVLMTTLHLALTYTPYVNEGNIPKPVLFQNTEKGTWKTDVVSADARNVIQKGLLGVVNESEGTGKAAKVEGLNIAGKTGTAELKKSANEDGKENSLFVGYSVTKPNVLVSMMIEDTKGKNVSPTVKVKNVLQQFAK</sequence>
<dbReference type="PANTHER" id="PTHR30627">
    <property type="entry name" value="PEPTIDOGLYCAN D,D-TRANSPEPTIDASE"/>
    <property type="match status" value="1"/>
</dbReference>
<dbReference type="Pfam" id="PF00905">
    <property type="entry name" value="Transpeptidase"/>
    <property type="match status" value="1"/>
</dbReference>
<dbReference type="Gene3D" id="3.10.450.100">
    <property type="entry name" value="NTF2-like, domain 1"/>
    <property type="match status" value="1"/>
</dbReference>
<comment type="similarity">
    <text evidence="3">Belongs to the transpeptidase family.</text>
</comment>
<reference evidence="10" key="1">
    <citation type="journal article" date="2014" name="Int. J. Syst. Evol. Microbiol.">
        <title>Complete genome sequence of Corynebacterium casei LMG S-19264T (=DSM 44701T), isolated from a smear-ripened cheese.</title>
        <authorList>
            <consortium name="US DOE Joint Genome Institute (JGI-PGF)"/>
            <person name="Walter F."/>
            <person name="Albersmeier A."/>
            <person name="Kalinowski J."/>
            <person name="Ruckert C."/>
        </authorList>
    </citation>
    <scope>NUCLEOTIDE SEQUENCE</scope>
    <source>
        <strain evidence="10">CGMCC 1.12698</strain>
    </source>
</reference>
<proteinExistence type="inferred from homology"/>
<dbReference type="PANTHER" id="PTHR30627:SF25">
    <property type="entry name" value="PENICILLIN-BINDING PROTEIN 3"/>
    <property type="match status" value="1"/>
</dbReference>
<dbReference type="GO" id="GO:0071972">
    <property type="term" value="F:peptidoglycan L,D-transpeptidase activity"/>
    <property type="evidence" value="ECO:0007669"/>
    <property type="project" value="TreeGrafter"/>
</dbReference>
<comment type="catalytic activity">
    <reaction evidence="6">
        <text>Preferential cleavage: (Ac)2-L-Lys-D-Ala-|-D-Ala. Also transpeptidation of peptidyl-alanyl moieties that are N-acyl substituents of D-alanine.</text>
        <dbReference type="EC" id="3.4.16.4"/>
    </reaction>
</comment>
<evidence type="ECO:0000313" key="11">
    <source>
        <dbReference type="Proteomes" id="UP000605259"/>
    </source>
</evidence>
<evidence type="ECO:0000256" key="5">
    <source>
        <dbReference type="ARBA" id="ARBA00023136"/>
    </source>
</evidence>
<dbReference type="InterPro" id="IPR032710">
    <property type="entry name" value="NTF2-like_dom_sf"/>
</dbReference>
<name>A0A917ET03_9BACI</name>
<dbReference type="InterPro" id="IPR012338">
    <property type="entry name" value="Beta-lactam/transpept-like"/>
</dbReference>
<organism evidence="10 11">
    <name type="scientific">Priestia taiwanensis</name>
    <dbReference type="NCBI Taxonomy" id="1347902"/>
    <lineage>
        <taxon>Bacteria</taxon>
        <taxon>Bacillati</taxon>
        <taxon>Bacillota</taxon>
        <taxon>Bacilli</taxon>
        <taxon>Bacillales</taxon>
        <taxon>Bacillaceae</taxon>
        <taxon>Priestia</taxon>
    </lineage>
</organism>
<dbReference type="InterPro" id="IPR007887">
    <property type="entry name" value="MecA_N"/>
</dbReference>
<dbReference type="Gene3D" id="3.40.710.10">
    <property type="entry name" value="DD-peptidase/beta-lactamase superfamily"/>
    <property type="match status" value="1"/>
</dbReference>
<dbReference type="AlphaFoldDB" id="A0A917ET03"/>
<dbReference type="SUPFAM" id="SSF56601">
    <property type="entry name" value="beta-lactamase/transpeptidase-like"/>
    <property type="match status" value="1"/>
</dbReference>
<evidence type="ECO:0000256" key="3">
    <source>
        <dbReference type="ARBA" id="ARBA00007171"/>
    </source>
</evidence>
<dbReference type="RefSeq" id="WP_188389055.1">
    <property type="nucleotide sequence ID" value="NZ_BMFK01000002.1"/>
</dbReference>
<accession>A0A917ET03</accession>
<dbReference type="InterPro" id="IPR050515">
    <property type="entry name" value="Beta-lactam/transpept"/>
</dbReference>
<dbReference type="InterPro" id="IPR005311">
    <property type="entry name" value="PBP_dimer"/>
</dbReference>
<protein>
    <recommendedName>
        <fullName evidence="4">serine-type D-Ala-D-Ala carboxypeptidase</fullName>
        <ecNumber evidence="4">3.4.16.4</ecNumber>
    </recommendedName>
</protein>
<dbReference type="GO" id="GO:0071555">
    <property type="term" value="P:cell wall organization"/>
    <property type="evidence" value="ECO:0007669"/>
    <property type="project" value="TreeGrafter"/>
</dbReference>
<dbReference type="PROSITE" id="PS51257">
    <property type="entry name" value="PROKAR_LIPOPROTEIN"/>
    <property type="match status" value="1"/>
</dbReference>
<comment type="subcellular location">
    <subcellularLocation>
        <location evidence="1">Membrane</location>
    </subcellularLocation>
</comment>
<evidence type="ECO:0000256" key="6">
    <source>
        <dbReference type="ARBA" id="ARBA00034000"/>
    </source>
</evidence>
<feature type="domain" description="Penicillin-binding protein dimerisation" evidence="8">
    <location>
        <begin position="150"/>
        <end position="308"/>
    </location>
</feature>
<dbReference type="Gene3D" id="3.30.1390.30">
    <property type="entry name" value="Penicillin-binding protein 2a, domain 3"/>
    <property type="match status" value="1"/>
</dbReference>
<dbReference type="InterPro" id="IPR036138">
    <property type="entry name" value="PBP_dimer_sf"/>
</dbReference>
<dbReference type="GO" id="GO:0009002">
    <property type="term" value="F:serine-type D-Ala-D-Ala carboxypeptidase activity"/>
    <property type="evidence" value="ECO:0007669"/>
    <property type="project" value="UniProtKB-EC"/>
</dbReference>
<gene>
    <name evidence="10" type="primary">pbp3</name>
    <name evidence="10" type="ORF">GCM10007140_27510</name>
</gene>
<dbReference type="SUPFAM" id="SSF56519">
    <property type="entry name" value="Penicillin binding protein dimerisation domain"/>
    <property type="match status" value="1"/>
</dbReference>
<dbReference type="Pfam" id="PF03717">
    <property type="entry name" value="PBP_dimer"/>
    <property type="match status" value="1"/>
</dbReference>
<evidence type="ECO:0000259" key="9">
    <source>
        <dbReference type="Pfam" id="PF05223"/>
    </source>
</evidence>
<reference evidence="10" key="2">
    <citation type="submission" date="2020-09" db="EMBL/GenBank/DDBJ databases">
        <authorList>
            <person name="Sun Q."/>
            <person name="Zhou Y."/>
        </authorList>
    </citation>
    <scope>NUCLEOTIDE SEQUENCE</scope>
    <source>
        <strain evidence="10">CGMCC 1.12698</strain>
    </source>
</reference>
<dbReference type="InterPro" id="IPR001460">
    <property type="entry name" value="PCN-bd_Tpept"/>
</dbReference>